<evidence type="ECO:0000313" key="8">
    <source>
        <dbReference type="Proteomes" id="UP000018837"/>
    </source>
</evidence>
<dbReference type="InterPro" id="IPR037004">
    <property type="entry name" value="Exonuc_VII_ssu_sf"/>
</dbReference>
<dbReference type="SUPFAM" id="SSF116842">
    <property type="entry name" value="XseB-like"/>
    <property type="match status" value="1"/>
</dbReference>
<dbReference type="Proteomes" id="UP000018837">
    <property type="component" value="Unassembled WGS sequence"/>
</dbReference>
<name>W2C2C7_9BACT</name>
<evidence type="ECO:0000256" key="2">
    <source>
        <dbReference type="ARBA" id="ARBA00022490"/>
    </source>
</evidence>
<comment type="similarity">
    <text evidence="1">Belongs to the XseB family.</text>
</comment>
<keyword evidence="3" id="KW-0540">Nuclease</keyword>
<proteinExistence type="inferred from homology"/>
<gene>
    <name evidence="7" type="ORF">N425_10935</name>
</gene>
<organism evidence="7 8">
    <name type="scientific">Tannerella sp. oral taxon BU063 isolate Cell 2</name>
    <dbReference type="NCBI Taxonomy" id="1411148"/>
    <lineage>
        <taxon>Bacteria</taxon>
        <taxon>Pseudomonadati</taxon>
        <taxon>Bacteroidota</taxon>
        <taxon>Bacteroidia</taxon>
        <taxon>Bacteroidales</taxon>
        <taxon>Tannerellaceae</taxon>
        <taxon>Tannerella</taxon>
    </lineage>
</organism>
<sequence>MSEEKATYNSAVARLRQIIEEIERGELDVDVLSAKVREAGRLIQLCKDKLLKADEEVKRILDELDQ</sequence>
<protein>
    <recommendedName>
        <fullName evidence="6">Exodeoxyribonuclease VII small subunit</fullName>
        <ecNumber evidence="6">3.1.11.6</ecNumber>
    </recommendedName>
</protein>
<keyword evidence="5" id="KW-0269">Exonuclease</keyword>
<dbReference type="Gene3D" id="1.10.287.1040">
    <property type="entry name" value="Exonuclease VII, small subunit"/>
    <property type="match status" value="1"/>
</dbReference>
<evidence type="ECO:0000313" key="7">
    <source>
        <dbReference type="EMBL" id="ETK01203.1"/>
    </source>
</evidence>
<reference evidence="7 8" key="1">
    <citation type="submission" date="2013-11" db="EMBL/GenBank/DDBJ databases">
        <title>Single cell genomics of uncultured Tannerella BU063 (oral taxon 286).</title>
        <authorList>
            <person name="Beall C.J."/>
            <person name="Campbell A.G."/>
            <person name="Griffen A.L."/>
            <person name="Podar M."/>
            <person name="Leys E.J."/>
        </authorList>
    </citation>
    <scope>NUCLEOTIDE SEQUENCE [LARGE SCALE GENOMIC DNA]</scope>
    <source>
        <strain evidence="7">Cell 2</strain>
    </source>
</reference>
<dbReference type="GO" id="GO:0009318">
    <property type="term" value="C:exodeoxyribonuclease VII complex"/>
    <property type="evidence" value="ECO:0007669"/>
    <property type="project" value="UniProtKB-UniRule"/>
</dbReference>
<accession>W2C2C7</accession>
<dbReference type="Pfam" id="PF02609">
    <property type="entry name" value="Exonuc_VII_S"/>
    <property type="match status" value="1"/>
</dbReference>
<dbReference type="GO" id="GO:0006308">
    <property type="term" value="P:DNA catabolic process"/>
    <property type="evidence" value="ECO:0007669"/>
    <property type="project" value="UniProtKB-UniRule"/>
</dbReference>
<keyword evidence="4" id="KW-0378">Hydrolase</keyword>
<dbReference type="InterPro" id="IPR003761">
    <property type="entry name" value="Exonuc_VII_S"/>
</dbReference>
<dbReference type="EC" id="3.1.11.6" evidence="6"/>
<keyword evidence="2" id="KW-0963">Cytoplasm</keyword>
<comment type="caution">
    <text evidence="7">The sequence shown here is derived from an EMBL/GenBank/DDBJ whole genome shotgun (WGS) entry which is preliminary data.</text>
</comment>
<evidence type="ECO:0000256" key="6">
    <source>
        <dbReference type="NCBIfam" id="TIGR01280"/>
    </source>
</evidence>
<evidence type="ECO:0000256" key="1">
    <source>
        <dbReference type="ARBA" id="ARBA00009998"/>
    </source>
</evidence>
<dbReference type="EMBL" id="AYUF01000489">
    <property type="protein sequence ID" value="ETK01203.1"/>
    <property type="molecule type" value="Genomic_DNA"/>
</dbReference>
<evidence type="ECO:0000256" key="3">
    <source>
        <dbReference type="ARBA" id="ARBA00022722"/>
    </source>
</evidence>
<dbReference type="PATRIC" id="fig|1411148.3.peg.1779"/>
<dbReference type="GO" id="GO:0008855">
    <property type="term" value="F:exodeoxyribonuclease VII activity"/>
    <property type="evidence" value="ECO:0007669"/>
    <property type="project" value="UniProtKB-UniRule"/>
</dbReference>
<dbReference type="NCBIfam" id="TIGR01280">
    <property type="entry name" value="xseB"/>
    <property type="match status" value="1"/>
</dbReference>
<dbReference type="AlphaFoldDB" id="W2C2C7"/>
<evidence type="ECO:0000256" key="5">
    <source>
        <dbReference type="ARBA" id="ARBA00022839"/>
    </source>
</evidence>
<evidence type="ECO:0000256" key="4">
    <source>
        <dbReference type="ARBA" id="ARBA00022801"/>
    </source>
</evidence>